<evidence type="ECO:0000313" key="2">
    <source>
        <dbReference type="EMBL" id="AVI52444.1"/>
    </source>
</evidence>
<evidence type="ECO:0000256" key="1">
    <source>
        <dbReference type="SAM" id="Phobius"/>
    </source>
</evidence>
<sequence length="176" mass="20981">MDKPNSKSTRKNYLHSKTDNRGLFVGGIVVLLIAITPFLLYAYESFPETQIWETSLFRLETSFPNWYSFAWYFTSKAIPLYLLLLWFFTCKHWWHWIILVPIAMYAFQLWGVINESNSLDELEIYYIIPLMLVVVPAVYLIRAKLFNKIRGKDLKSFEAELMEKKSTWDQIKDLFK</sequence>
<dbReference type="EMBL" id="CP027062">
    <property type="protein sequence ID" value="AVI52444.1"/>
    <property type="molecule type" value="Genomic_DNA"/>
</dbReference>
<keyword evidence="1" id="KW-0472">Membrane</keyword>
<dbReference type="OrthoDB" id="1446731at2"/>
<proteinExistence type="predicted"/>
<protein>
    <submittedName>
        <fullName evidence="2">Uncharacterized protein</fullName>
    </submittedName>
</protein>
<gene>
    <name evidence="2" type="ORF">C5O00_13125</name>
</gene>
<accession>A0A2S0I0Q7</accession>
<dbReference type="KEGG" id="aue:C5O00_13125"/>
<reference evidence="2 3" key="1">
    <citation type="submission" date="2018-02" db="EMBL/GenBank/DDBJ databases">
        <title>Genomic analysis of the strain RR4-38 isolated from a seawater recirculating aquaculture system.</title>
        <authorList>
            <person name="Kim Y.-S."/>
            <person name="Jang Y.H."/>
            <person name="Kim K.-H."/>
        </authorList>
    </citation>
    <scope>NUCLEOTIDE SEQUENCE [LARGE SCALE GENOMIC DNA]</scope>
    <source>
        <strain evidence="2 3">RR4-38</strain>
    </source>
</reference>
<name>A0A2S0I0Q7_9FLAO</name>
<feature type="transmembrane region" description="Helical" evidence="1">
    <location>
        <begin position="21"/>
        <end position="43"/>
    </location>
</feature>
<keyword evidence="3" id="KW-1185">Reference proteome</keyword>
<feature type="transmembrane region" description="Helical" evidence="1">
    <location>
        <begin position="124"/>
        <end position="141"/>
    </location>
</feature>
<feature type="transmembrane region" description="Helical" evidence="1">
    <location>
        <begin position="69"/>
        <end position="88"/>
    </location>
</feature>
<dbReference type="Proteomes" id="UP000238442">
    <property type="component" value="Chromosome"/>
</dbReference>
<keyword evidence="1" id="KW-0812">Transmembrane</keyword>
<dbReference type="AlphaFoldDB" id="A0A2S0I0Q7"/>
<evidence type="ECO:0000313" key="3">
    <source>
        <dbReference type="Proteomes" id="UP000238442"/>
    </source>
</evidence>
<organism evidence="2 3">
    <name type="scientific">Pukyongia salina</name>
    <dbReference type="NCBI Taxonomy" id="2094025"/>
    <lineage>
        <taxon>Bacteria</taxon>
        <taxon>Pseudomonadati</taxon>
        <taxon>Bacteroidota</taxon>
        <taxon>Flavobacteriia</taxon>
        <taxon>Flavobacteriales</taxon>
        <taxon>Flavobacteriaceae</taxon>
        <taxon>Pukyongia</taxon>
    </lineage>
</organism>
<feature type="transmembrane region" description="Helical" evidence="1">
    <location>
        <begin position="93"/>
        <end position="112"/>
    </location>
</feature>
<keyword evidence="1" id="KW-1133">Transmembrane helix</keyword>